<evidence type="ECO:0000313" key="2">
    <source>
        <dbReference type="EMBL" id="AAQ57129.1"/>
    </source>
</evidence>
<dbReference type="PANTHER" id="PTHR33395:SF22">
    <property type="entry name" value="REVERSE TRANSCRIPTASE DOMAIN-CONTAINING PROTEIN"/>
    <property type="match status" value="1"/>
</dbReference>
<dbReference type="InterPro" id="IPR005135">
    <property type="entry name" value="Endo/exonuclease/phosphatase"/>
</dbReference>
<dbReference type="SUPFAM" id="SSF56672">
    <property type="entry name" value="DNA/RNA polymerases"/>
    <property type="match status" value="1"/>
</dbReference>
<keyword evidence="2" id="KW-0808">Transferase</keyword>
<accession>Q6UV17</accession>
<keyword evidence="2" id="KW-0378">Hydrolase</keyword>
<dbReference type="PROSITE" id="PS50878">
    <property type="entry name" value="RT_POL"/>
    <property type="match status" value="1"/>
</dbReference>
<dbReference type="Gene3D" id="3.60.10.10">
    <property type="entry name" value="Endonuclease/exonuclease/phosphatase"/>
    <property type="match status" value="1"/>
</dbReference>
<dbReference type="InterPro" id="IPR036691">
    <property type="entry name" value="Endo/exonu/phosph_ase_sf"/>
</dbReference>
<feature type="domain" description="Reverse transcriptase" evidence="1">
    <location>
        <begin position="505"/>
        <end position="769"/>
    </location>
</feature>
<dbReference type="SUPFAM" id="SSF56219">
    <property type="entry name" value="DNase I-like"/>
    <property type="match status" value="1"/>
</dbReference>
<dbReference type="AlphaFoldDB" id="Q6UV17"/>
<dbReference type="GO" id="GO:0007508">
    <property type="term" value="P:larval heart development"/>
    <property type="evidence" value="ECO:0007669"/>
    <property type="project" value="TreeGrafter"/>
</dbReference>
<organism evidence="2">
    <name type="scientific">Bombyx mori</name>
    <name type="common">Silk moth</name>
    <dbReference type="NCBI Taxonomy" id="7091"/>
    <lineage>
        <taxon>Eukaryota</taxon>
        <taxon>Metazoa</taxon>
        <taxon>Ecdysozoa</taxon>
        <taxon>Arthropoda</taxon>
        <taxon>Hexapoda</taxon>
        <taxon>Insecta</taxon>
        <taxon>Pterygota</taxon>
        <taxon>Neoptera</taxon>
        <taxon>Endopterygota</taxon>
        <taxon>Lepidoptera</taxon>
        <taxon>Glossata</taxon>
        <taxon>Ditrysia</taxon>
        <taxon>Bombycoidea</taxon>
        <taxon>Bombycidae</taxon>
        <taxon>Bombycinae</taxon>
        <taxon>Bombyx</taxon>
    </lineage>
</organism>
<dbReference type="InterPro" id="IPR043502">
    <property type="entry name" value="DNA/RNA_pol_sf"/>
</dbReference>
<sequence>MKVRKRKRVLSATPHSTFNVDFSNVRGLHSNLDAVHHHLETAQPALLFLTETQISAPDDTSYLEYPGYVLEHNFLRKAGVCVFVRADVCCRRLRSLEQRDLSLLWLRVDHGGCTRVYACLYRSHSSDAGSALIEHVQEGTNRVLEQYPSAEVVVLGDFNAHHQEWLGSRTTDLPGRTAYDFALAYGLSQLVTQPTRVLDIEGHEPSLLDLLLTTDPAGYSVVVDAPLGSSDHCLIRAATPLSRPSRRTTTRYRRVWQYLSADWDGLREFYASYPWGRFCFSSADPDVCADRLKDVVLQGMELFIPSSEVPVGGRSRPWYNNASRDAAHLKRSAYVAWDDARRRRDPNISEERRKYNAASRSYKKVIARAKSEHVARIGERLKSYPSGSRAFWSLAKAAEGNFCRSSLPPLRKSDDSLAHSAKEKADLLVKLFASNSTVDDGGATPPNILRCDSSLPEICFTQCAVRRELRLLDVHKSSGRDGIPAVVLKTCAPELTPALTRLYRLSYCANRVPSSWKTAHVHPIPKKGDRSDPSSYRPIAITSLLSKVMERIINIQLLKYLEDRQLISDRQYGFRHGRSAGDLLVYLTHRWAEALESKGEALAVSLDIAKAFDWVWHRALLSKLPSYGIPEGLCKWIASFLDGRSITVVVDGDCSDTMTINAGVPQGSVLSPTLFILYINDMLSIDGMHCYADDSTGDARYIGHQSLSRSVVQERRSKLVSEVENSLGRVSKWGELNLVQFNPLKTQVCAFTAKKDPFVMAPQFQGVSLQPSESIGILGVDISSDVQFRSHLEGKAKLASKMLGVLNRAKRYFTPGQRLLLYKAQVRPRVEYCSHLWAGAPKYQLLPFDSIQRRAVRIVDNPGLTDRLEPLGLRRDFGSLCILYRMFHGECSEELFEMIPASRFYHRTARHRSRVHPYYLEPLRSSTVRFQRSFLPRTIRLWNELPSTVFPERYDMSFFKRGLWRVLSGRQRLGSAPGIAEVHGRR</sequence>
<keyword evidence="2" id="KW-0255">Endonuclease</keyword>
<protein>
    <submittedName>
        <fullName evidence="2">Endonuclease and reverse transcriptase-like protein</fullName>
    </submittedName>
</protein>
<keyword evidence="2" id="KW-0540">Nuclease</keyword>
<dbReference type="GO" id="GO:0003964">
    <property type="term" value="F:RNA-directed DNA polymerase activity"/>
    <property type="evidence" value="ECO:0007669"/>
    <property type="project" value="UniProtKB-KW"/>
</dbReference>
<dbReference type="CDD" id="cd01650">
    <property type="entry name" value="RT_nLTR_like"/>
    <property type="match status" value="1"/>
</dbReference>
<proteinExistence type="predicted"/>
<evidence type="ECO:0000259" key="1">
    <source>
        <dbReference type="PROSITE" id="PS50878"/>
    </source>
</evidence>
<keyword evidence="2" id="KW-0548">Nucleotidyltransferase</keyword>
<dbReference type="GO" id="GO:0061343">
    <property type="term" value="P:cell adhesion involved in heart morphogenesis"/>
    <property type="evidence" value="ECO:0007669"/>
    <property type="project" value="TreeGrafter"/>
</dbReference>
<dbReference type="GO" id="GO:0031012">
    <property type="term" value="C:extracellular matrix"/>
    <property type="evidence" value="ECO:0007669"/>
    <property type="project" value="TreeGrafter"/>
</dbReference>
<dbReference type="PANTHER" id="PTHR33395">
    <property type="entry name" value="TRANSCRIPTASE, PUTATIVE-RELATED-RELATED"/>
    <property type="match status" value="1"/>
</dbReference>
<dbReference type="InterPro" id="IPR000477">
    <property type="entry name" value="RT_dom"/>
</dbReference>
<dbReference type="GO" id="GO:0004519">
    <property type="term" value="F:endonuclease activity"/>
    <property type="evidence" value="ECO:0007669"/>
    <property type="project" value="UniProtKB-KW"/>
</dbReference>
<keyword evidence="2" id="KW-0695">RNA-directed DNA polymerase</keyword>
<reference evidence="2" key="1">
    <citation type="submission" date="2003-08" db="EMBL/GenBank/DDBJ databases">
        <title>A complete full-length non-LTR retrotransposon on the Z chromosome of the silkworm, Bombyx mori.</title>
        <authorList>
            <person name="Liu X."/>
        </authorList>
    </citation>
    <scope>NUCLEOTIDE SEQUENCE</scope>
</reference>
<dbReference type="Pfam" id="PF03372">
    <property type="entry name" value="Exo_endo_phos"/>
    <property type="match status" value="1"/>
</dbReference>
<dbReference type="Pfam" id="PF00078">
    <property type="entry name" value="RVT_1"/>
    <property type="match status" value="1"/>
</dbReference>
<dbReference type="EMBL" id="AY359886">
    <property type="protein sequence ID" value="AAQ57129.1"/>
    <property type="molecule type" value="Genomic_DNA"/>
</dbReference>
<name>Q6UV17_BOMMO</name>